<keyword evidence="14 16" id="KW-0003">3Fe-4S</keyword>
<dbReference type="PROSITE" id="PS00198">
    <property type="entry name" value="4FE4S_FER_1"/>
    <property type="match status" value="1"/>
</dbReference>
<keyword evidence="20" id="KW-1185">Reference proteome</keyword>
<dbReference type="Gene3D" id="1.10.1060.10">
    <property type="entry name" value="Alpha-helical ferredoxin"/>
    <property type="match status" value="1"/>
</dbReference>
<dbReference type="SUPFAM" id="SSF46548">
    <property type="entry name" value="alpha-helical ferredoxin"/>
    <property type="match status" value="1"/>
</dbReference>
<dbReference type="InterPro" id="IPR036010">
    <property type="entry name" value="2Fe-2S_ferredoxin-like_sf"/>
</dbReference>
<evidence type="ECO:0000256" key="2">
    <source>
        <dbReference type="ARBA" id="ARBA00009433"/>
    </source>
</evidence>
<evidence type="ECO:0000256" key="3">
    <source>
        <dbReference type="ARBA" id="ARBA00012792"/>
    </source>
</evidence>
<evidence type="ECO:0000259" key="17">
    <source>
        <dbReference type="PROSITE" id="PS51085"/>
    </source>
</evidence>
<keyword evidence="12 16" id="KW-0408">Iron</keyword>
<evidence type="ECO:0000256" key="1">
    <source>
        <dbReference type="ARBA" id="ARBA00004894"/>
    </source>
</evidence>
<sequence length="238" mass="27031">MLFSIYRYNPEIDAEPYLQDYELDDALISHDMMLLEALEKLREQDPGLTFRSSCKEGVCGSDGMNVNGENKLSCITRVSELKQPIKIRPLPGLPVIRDLVIDMAQFYEHYHAVDPFLKPVPDGVSIDLDHELLQTPEEREKLDGSYECILCGCCSTSCPSFWWNPDKFHGPAALLAAQRFVVDSRDITTRDRLAELDDPFKTFRCRNIQNCTASCPKGLNPSQAINELKSLMLKKQID</sequence>
<dbReference type="GO" id="GO:0006099">
    <property type="term" value="P:tricarboxylic acid cycle"/>
    <property type="evidence" value="ECO:0007669"/>
    <property type="project" value="UniProtKB-KW"/>
</dbReference>
<evidence type="ECO:0000256" key="11">
    <source>
        <dbReference type="ARBA" id="ARBA00023002"/>
    </source>
</evidence>
<protein>
    <recommendedName>
        <fullName evidence="4 16">Succinate dehydrogenase iron-sulfur subunit</fullName>
        <ecNumber evidence="3 16">1.3.5.1</ecNumber>
    </recommendedName>
</protein>
<comment type="cofactor">
    <cofactor evidence="16">
        <name>[2Fe-2S] cluster</name>
        <dbReference type="ChEBI" id="CHEBI:190135"/>
    </cofactor>
    <text evidence="16">Binds 1 [2Fe-2S] cluster.</text>
</comment>
<dbReference type="InterPro" id="IPR025192">
    <property type="entry name" value="Succ_DH/fum_Rdtase_N"/>
</dbReference>
<keyword evidence="7" id="KW-0816">Tricarboxylic acid cycle</keyword>
<dbReference type="InterPro" id="IPR009051">
    <property type="entry name" value="Helical_ferredxn"/>
</dbReference>
<evidence type="ECO:0000256" key="8">
    <source>
        <dbReference type="ARBA" id="ARBA00022714"/>
    </source>
</evidence>
<dbReference type="Pfam" id="PF13534">
    <property type="entry name" value="Fer4_17"/>
    <property type="match status" value="1"/>
</dbReference>
<feature type="domain" description="4Fe-4S ferredoxin-type" evidence="18">
    <location>
        <begin position="138"/>
        <end position="168"/>
    </location>
</feature>
<evidence type="ECO:0000256" key="15">
    <source>
        <dbReference type="ARBA" id="ARBA00049220"/>
    </source>
</evidence>
<dbReference type="GO" id="GO:0051539">
    <property type="term" value="F:4 iron, 4 sulfur cluster binding"/>
    <property type="evidence" value="ECO:0007669"/>
    <property type="project" value="UniProtKB-KW"/>
</dbReference>
<dbReference type="OrthoDB" id="9804391at2"/>
<dbReference type="GO" id="GO:0051538">
    <property type="term" value="F:3 iron, 4 sulfur cluster binding"/>
    <property type="evidence" value="ECO:0007669"/>
    <property type="project" value="UniProtKB-KW"/>
</dbReference>
<evidence type="ECO:0000256" key="14">
    <source>
        <dbReference type="ARBA" id="ARBA00023291"/>
    </source>
</evidence>
<evidence type="ECO:0000256" key="12">
    <source>
        <dbReference type="ARBA" id="ARBA00023004"/>
    </source>
</evidence>
<keyword evidence="10" id="KW-0249">Electron transport</keyword>
<keyword evidence="13 16" id="KW-0411">Iron-sulfur</keyword>
<evidence type="ECO:0000313" key="20">
    <source>
        <dbReference type="Proteomes" id="UP000296201"/>
    </source>
</evidence>
<gene>
    <name evidence="19" type="primary">sdhB</name>
    <name evidence="19" type="ORF">GHNINEIG_02147</name>
</gene>
<dbReference type="Gene3D" id="3.10.20.30">
    <property type="match status" value="1"/>
</dbReference>
<reference evidence="19 20" key="1">
    <citation type="submission" date="2018-08" db="EMBL/GenBank/DDBJ databases">
        <title>Horizontal acquisition of hydrogen conversion ability and other habitat adaptations in Hydrogenovibrio crunogenus strains.</title>
        <authorList>
            <person name="Gonnella G."/>
            <person name="Adam N."/>
            <person name="Perner M."/>
        </authorList>
    </citation>
    <scope>NUCLEOTIDE SEQUENCE [LARGE SCALE GENOMIC DNA]</scope>
    <source>
        <strain evidence="19 20">SP-41</strain>
    </source>
</reference>
<dbReference type="GO" id="GO:0051537">
    <property type="term" value="F:2 iron, 2 sulfur cluster binding"/>
    <property type="evidence" value="ECO:0007669"/>
    <property type="project" value="UniProtKB-KW"/>
</dbReference>
<keyword evidence="11 19" id="KW-0560">Oxidoreductase</keyword>
<dbReference type="AlphaFoldDB" id="A0A4P7P3V1"/>
<dbReference type="PROSITE" id="PS51085">
    <property type="entry name" value="2FE2S_FER_2"/>
    <property type="match status" value="1"/>
</dbReference>
<accession>A0A4P7P3V1</accession>
<dbReference type="NCBIfam" id="NF004616">
    <property type="entry name" value="PRK05950.1"/>
    <property type="match status" value="1"/>
</dbReference>
<dbReference type="InterPro" id="IPR001041">
    <property type="entry name" value="2Fe-2S_ferredoxin-type"/>
</dbReference>
<name>A0A4P7P3V1_9GAMM</name>
<dbReference type="Pfam" id="PF13085">
    <property type="entry name" value="Fer2_3"/>
    <property type="match status" value="1"/>
</dbReference>
<dbReference type="GO" id="GO:0046872">
    <property type="term" value="F:metal ion binding"/>
    <property type="evidence" value="ECO:0007669"/>
    <property type="project" value="UniProtKB-KW"/>
</dbReference>
<evidence type="ECO:0000256" key="5">
    <source>
        <dbReference type="ARBA" id="ARBA00022448"/>
    </source>
</evidence>
<dbReference type="GO" id="GO:0022904">
    <property type="term" value="P:respiratory electron transport chain"/>
    <property type="evidence" value="ECO:0007669"/>
    <property type="project" value="TreeGrafter"/>
</dbReference>
<dbReference type="NCBIfam" id="TIGR00384">
    <property type="entry name" value="dhsB"/>
    <property type="match status" value="1"/>
</dbReference>
<evidence type="ECO:0000256" key="13">
    <source>
        <dbReference type="ARBA" id="ARBA00023014"/>
    </source>
</evidence>
<dbReference type="InterPro" id="IPR004489">
    <property type="entry name" value="Succ_DH/fum_Rdtase_Fe-S"/>
</dbReference>
<comment type="catalytic activity">
    <reaction evidence="15 16">
        <text>a quinone + succinate = fumarate + a quinol</text>
        <dbReference type="Rhea" id="RHEA:40523"/>
        <dbReference type="ChEBI" id="CHEBI:24646"/>
        <dbReference type="ChEBI" id="CHEBI:29806"/>
        <dbReference type="ChEBI" id="CHEBI:30031"/>
        <dbReference type="ChEBI" id="CHEBI:132124"/>
        <dbReference type="EC" id="1.3.5.1"/>
    </reaction>
</comment>
<dbReference type="SUPFAM" id="SSF54292">
    <property type="entry name" value="2Fe-2S ferredoxin-like"/>
    <property type="match status" value="1"/>
</dbReference>
<organism evidence="19 20">
    <name type="scientific">Hydrogenovibrio crunogenus</name>
    <dbReference type="NCBI Taxonomy" id="39765"/>
    <lineage>
        <taxon>Bacteria</taxon>
        <taxon>Pseudomonadati</taxon>
        <taxon>Pseudomonadota</taxon>
        <taxon>Gammaproteobacteria</taxon>
        <taxon>Thiotrichales</taxon>
        <taxon>Piscirickettsiaceae</taxon>
        <taxon>Hydrogenovibrio</taxon>
    </lineage>
</organism>
<feature type="domain" description="2Fe-2S ferredoxin-type" evidence="17">
    <location>
        <begin position="10"/>
        <end position="93"/>
    </location>
</feature>
<dbReference type="Proteomes" id="UP000296201">
    <property type="component" value="Chromosome"/>
</dbReference>
<dbReference type="EMBL" id="CP032096">
    <property type="protein sequence ID" value="QBZ84072.1"/>
    <property type="molecule type" value="Genomic_DNA"/>
</dbReference>
<dbReference type="FunFam" id="1.10.1060.10:FF:000001">
    <property type="entry name" value="Succinate dehydrogenase iron-sulfur subunit SdhB"/>
    <property type="match status" value="1"/>
</dbReference>
<comment type="similarity">
    <text evidence="2 16">Belongs to the succinate dehydrogenase/fumarate reductase iron-sulfur protein family.</text>
</comment>
<dbReference type="GO" id="GO:0008177">
    <property type="term" value="F:succinate dehydrogenase (quinone) activity"/>
    <property type="evidence" value="ECO:0007669"/>
    <property type="project" value="UniProtKB-EC"/>
</dbReference>
<dbReference type="GO" id="GO:0009055">
    <property type="term" value="F:electron transfer activity"/>
    <property type="evidence" value="ECO:0007669"/>
    <property type="project" value="InterPro"/>
</dbReference>
<evidence type="ECO:0000256" key="9">
    <source>
        <dbReference type="ARBA" id="ARBA00022723"/>
    </source>
</evidence>
<proteinExistence type="inferred from homology"/>
<dbReference type="PROSITE" id="PS51379">
    <property type="entry name" value="4FE4S_FER_2"/>
    <property type="match status" value="1"/>
</dbReference>
<keyword evidence="9 16" id="KW-0479">Metal-binding</keyword>
<keyword evidence="5" id="KW-0813">Transport</keyword>
<comment type="pathway">
    <text evidence="1">Carbohydrate metabolism; tricarboxylic acid cycle; fumarate from succinate (bacterial route): step 1/1.</text>
</comment>
<evidence type="ECO:0000259" key="18">
    <source>
        <dbReference type="PROSITE" id="PS51379"/>
    </source>
</evidence>
<keyword evidence="6 16" id="KW-0004">4Fe-4S</keyword>
<evidence type="ECO:0000313" key="19">
    <source>
        <dbReference type="EMBL" id="QBZ84072.1"/>
    </source>
</evidence>
<dbReference type="RefSeq" id="WP_135796637.1">
    <property type="nucleotide sequence ID" value="NZ_CP032096.1"/>
</dbReference>
<dbReference type="InterPro" id="IPR017896">
    <property type="entry name" value="4Fe4S_Fe-S-bd"/>
</dbReference>
<evidence type="ECO:0000256" key="10">
    <source>
        <dbReference type="ARBA" id="ARBA00022982"/>
    </source>
</evidence>
<evidence type="ECO:0000256" key="16">
    <source>
        <dbReference type="RuleBase" id="RU361237"/>
    </source>
</evidence>
<comment type="cofactor">
    <cofactor evidence="16">
        <name>[3Fe-4S] cluster</name>
        <dbReference type="ChEBI" id="CHEBI:21137"/>
    </cofactor>
    <text evidence="16">Binds 1 [3Fe-4S] cluster.</text>
</comment>
<dbReference type="PANTHER" id="PTHR11921">
    <property type="entry name" value="SUCCINATE DEHYDROGENASE IRON-SULFUR PROTEIN"/>
    <property type="match status" value="1"/>
</dbReference>
<keyword evidence="8 16" id="KW-0001">2Fe-2S</keyword>
<dbReference type="InterPro" id="IPR017900">
    <property type="entry name" value="4Fe4S_Fe_S_CS"/>
</dbReference>
<dbReference type="PANTHER" id="PTHR11921:SF29">
    <property type="entry name" value="SUCCINATE DEHYDROGENASE [UBIQUINONE] IRON-SULFUR SUBUNIT, MITOCHONDRIAL"/>
    <property type="match status" value="1"/>
</dbReference>
<dbReference type="EC" id="1.3.5.1" evidence="3 16"/>
<dbReference type="InterPro" id="IPR012675">
    <property type="entry name" value="Beta-grasp_dom_sf"/>
</dbReference>
<comment type="cofactor">
    <cofactor evidence="16">
        <name>[4Fe-4S] cluster</name>
        <dbReference type="ChEBI" id="CHEBI:49883"/>
    </cofactor>
    <text evidence="16">Binds 1 [4Fe-4S] cluster.</text>
</comment>
<dbReference type="InterPro" id="IPR050573">
    <property type="entry name" value="SDH/FRD_Iron-Sulfur"/>
</dbReference>
<evidence type="ECO:0000256" key="4">
    <source>
        <dbReference type="ARBA" id="ARBA00022131"/>
    </source>
</evidence>
<evidence type="ECO:0000256" key="7">
    <source>
        <dbReference type="ARBA" id="ARBA00022532"/>
    </source>
</evidence>
<evidence type="ECO:0000256" key="6">
    <source>
        <dbReference type="ARBA" id="ARBA00022485"/>
    </source>
</evidence>